<dbReference type="PANTHER" id="PTHR43751:SF3">
    <property type="entry name" value="SULFATASE N-TERMINAL DOMAIN-CONTAINING PROTEIN"/>
    <property type="match status" value="1"/>
</dbReference>
<keyword evidence="3" id="KW-1185">Reference proteome</keyword>
<dbReference type="AlphaFoldDB" id="A0A8J8TQ65"/>
<dbReference type="OrthoDB" id="3164at2157"/>
<accession>A0A8J8TQ65</accession>
<evidence type="ECO:0000313" key="2">
    <source>
        <dbReference type="EMBL" id="TYL36414.1"/>
    </source>
</evidence>
<proteinExistence type="predicted"/>
<dbReference type="PANTHER" id="PTHR43751">
    <property type="entry name" value="SULFATASE"/>
    <property type="match status" value="1"/>
</dbReference>
<evidence type="ECO:0000313" key="3">
    <source>
        <dbReference type="Proteomes" id="UP000766904"/>
    </source>
</evidence>
<evidence type="ECO:0000259" key="1">
    <source>
        <dbReference type="Pfam" id="PF00884"/>
    </source>
</evidence>
<dbReference type="InterPro" id="IPR000917">
    <property type="entry name" value="Sulfatase_N"/>
</dbReference>
<comment type="caution">
    <text evidence="2">The sequence shown here is derived from an EMBL/GenBank/DDBJ whole genome shotgun (WGS) entry which is preliminary data.</text>
</comment>
<gene>
    <name evidence="2" type="ORF">CV102_22580</name>
</gene>
<dbReference type="EMBL" id="PHNJ01000018">
    <property type="protein sequence ID" value="TYL36414.1"/>
    <property type="molecule type" value="Genomic_DNA"/>
</dbReference>
<dbReference type="CDD" id="cd16148">
    <property type="entry name" value="sulfatase_like"/>
    <property type="match status" value="1"/>
</dbReference>
<protein>
    <recommendedName>
        <fullName evidence="1">Sulfatase N-terminal domain-containing protein</fullName>
    </recommendedName>
</protein>
<dbReference type="RefSeq" id="WP_148860250.1">
    <property type="nucleotide sequence ID" value="NZ_PHNJ01000018.1"/>
</dbReference>
<dbReference type="InterPro" id="IPR017850">
    <property type="entry name" value="Alkaline_phosphatase_core_sf"/>
</dbReference>
<name>A0A8J8TQ65_9EURY</name>
<dbReference type="InterPro" id="IPR052701">
    <property type="entry name" value="GAG_Ulvan_Degrading_Sulfatases"/>
</dbReference>
<dbReference type="Gene3D" id="3.30.1120.10">
    <property type="match status" value="1"/>
</dbReference>
<dbReference type="Pfam" id="PF00884">
    <property type="entry name" value="Sulfatase"/>
    <property type="match status" value="1"/>
</dbReference>
<dbReference type="Proteomes" id="UP000766904">
    <property type="component" value="Unassembled WGS sequence"/>
</dbReference>
<feature type="domain" description="Sulfatase N-terminal" evidence="1">
    <location>
        <begin position="4"/>
        <end position="300"/>
    </location>
</feature>
<organism evidence="2 3">
    <name type="scientific">Natronococcus pandeyae</name>
    <dbReference type="NCBI Taxonomy" id="2055836"/>
    <lineage>
        <taxon>Archaea</taxon>
        <taxon>Methanobacteriati</taxon>
        <taxon>Methanobacteriota</taxon>
        <taxon>Stenosarchaea group</taxon>
        <taxon>Halobacteria</taxon>
        <taxon>Halobacteriales</taxon>
        <taxon>Natrialbaceae</taxon>
        <taxon>Natronococcus</taxon>
    </lineage>
</organism>
<reference evidence="2" key="1">
    <citation type="submission" date="2017-11" db="EMBL/GenBank/DDBJ databases">
        <authorList>
            <person name="Kajale S.C."/>
            <person name="Sharma A."/>
        </authorList>
    </citation>
    <scope>NUCLEOTIDE SEQUENCE</scope>
    <source>
        <strain evidence="2">LS1_42</strain>
    </source>
</reference>
<sequence>MKSVILVSIDSLRADHCSFMGYGRETTPTLDTMAREGLSFETAIAPGPSTYESMPAIVTGRHVCNYPVTGESPYDGRGSFIQTNTNRETIAEWFARQGYATAAFTTNPYTGAHTNFARGFDRYEDFMDGGEGRLMRKAADLPVFSELKHVFTLVRGDRASKPWQAYYEDVVKWVQQAPEPYFLWVFLLDPHTPYLAPDEFRDASRLEMYYRNWKLWAAKKWGIDLPLDGESLVSLYDATIRSSDAFLESLREDVPGEPVIAVHSDHGEAFGEHGSFGHDGQLYEENLRIPFVIWNAETTGVVDRPVSLTSLPAVLREASTGPISIPSPDHVLATTLGPERVALRADRWKYIATTADTGNGASDAIGHRRVIREELYDLESDPAEQIDLAFERSELAAAYRRLVERRLSHEREVSTIHHAIPSLI</sequence>
<dbReference type="SUPFAM" id="SSF53649">
    <property type="entry name" value="Alkaline phosphatase-like"/>
    <property type="match status" value="1"/>
</dbReference>
<dbReference type="Gene3D" id="3.40.720.10">
    <property type="entry name" value="Alkaline Phosphatase, subunit A"/>
    <property type="match status" value="1"/>
</dbReference>